<protein>
    <submittedName>
        <fullName evidence="5">Uncharacterized protein LOC111443149</fullName>
    </submittedName>
</protein>
<accession>A0A6J1FDN5</accession>
<dbReference type="PANTHER" id="PTHR46086">
    <property type="entry name" value="ALPHA/BETA-HYDROLASES SUPERFAMILY PROTEIN"/>
    <property type="match status" value="1"/>
</dbReference>
<evidence type="ECO:0000256" key="2">
    <source>
        <dbReference type="SAM" id="Phobius"/>
    </source>
</evidence>
<dbReference type="Pfam" id="PF01764">
    <property type="entry name" value="Lipase_3"/>
    <property type="match status" value="1"/>
</dbReference>
<dbReference type="InterPro" id="IPR002921">
    <property type="entry name" value="Fungal_lipase-type"/>
</dbReference>
<dbReference type="SUPFAM" id="SSF53474">
    <property type="entry name" value="alpha/beta-Hydrolases"/>
    <property type="match status" value="1"/>
</dbReference>
<feature type="transmembrane region" description="Helical" evidence="2">
    <location>
        <begin position="71"/>
        <end position="94"/>
    </location>
</feature>
<dbReference type="GO" id="GO:0004806">
    <property type="term" value="F:triacylglycerol lipase activity"/>
    <property type="evidence" value="ECO:0007669"/>
    <property type="project" value="InterPro"/>
</dbReference>
<sequence length="474" mass="54467">MGMGSKQNEFSEDYLILKPKEASLVDVFLFILPLGSRRIRSLIDCPDAKEESYSSFKARCTIFVSILVQKFLLALAAPLLTLRAFLSVIQPLFFNYMIGKGEFYTRSDSGPEVRCRDWQIEDPDDKGFKYYGALTMMASQLAYEDYTASPSVVHSVVNGCWQMTLLGCFNFWNDFQNKATTGAFMFQNTAKDPNVTVVAFRGTSVFEASDWMVDFNISWYKIEGIGRIHSGFMQALGLQKATGWPKELPEAEHEFAYYTLRRRLRDIVKSNDKAKFIITGHSLGGALATLFVTLLALHQDSTILQRLQAVYTFGQPRVGDKDFAEFMVNTVTRYGLKYYRYVYSFDLVPRVPFDSIIFKYKHFGGCLYFDCFYNGKFRKEQPNTNYFSLIWVIPKYSSAHWELISSLIIIPVFKGREYFEGFVTTLERVVGLFFPGLSAHICPNYVNVTRWGKIKVLPDRNETLKLVRYIEADT</sequence>
<evidence type="ECO:0000313" key="4">
    <source>
        <dbReference type="Proteomes" id="UP000504609"/>
    </source>
</evidence>
<dbReference type="RefSeq" id="XP_022936593.1">
    <property type="nucleotide sequence ID" value="XM_023080825.1"/>
</dbReference>
<evidence type="ECO:0000259" key="3">
    <source>
        <dbReference type="Pfam" id="PF01764"/>
    </source>
</evidence>
<keyword evidence="1" id="KW-0378">Hydrolase</keyword>
<dbReference type="GeneID" id="111443149"/>
<proteinExistence type="predicted"/>
<dbReference type="KEGG" id="cmos:111443149"/>
<evidence type="ECO:0000313" key="5">
    <source>
        <dbReference type="RefSeq" id="XP_022936593.1"/>
    </source>
</evidence>
<keyword evidence="2" id="KW-1133">Transmembrane helix</keyword>
<dbReference type="Gene3D" id="3.40.50.1820">
    <property type="entry name" value="alpha/beta hydrolase"/>
    <property type="match status" value="1"/>
</dbReference>
<keyword evidence="4" id="KW-1185">Reference proteome</keyword>
<organism evidence="4 5">
    <name type="scientific">Cucurbita moschata</name>
    <name type="common">Winter crookneck squash</name>
    <name type="synonym">Cucurbita pepo var. moschata</name>
    <dbReference type="NCBI Taxonomy" id="3662"/>
    <lineage>
        <taxon>Eukaryota</taxon>
        <taxon>Viridiplantae</taxon>
        <taxon>Streptophyta</taxon>
        <taxon>Embryophyta</taxon>
        <taxon>Tracheophyta</taxon>
        <taxon>Spermatophyta</taxon>
        <taxon>Magnoliopsida</taxon>
        <taxon>eudicotyledons</taxon>
        <taxon>Gunneridae</taxon>
        <taxon>Pentapetalae</taxon>
        <taxon>rosids</taxon>
        <taxon>fabids</taxon>
        <taxon>Cucurbitales</taxon>
        <taxon>Cucurbitaceae</taxon>
        <taxon>Cucurbiteae</taxon>
        <taxon>Cucurbita</taxon>
    </lineage>
</organism>
<dbReference type="InterPro" id="IPR044819">
    <property type="entry name" value="OBL-like"/>
</dbReference>
<gene>
    <name evidence="5" type="primary">LOC111443149</name>
</gene>
<keyword evidence="2" id="KW-0812">Transmembrane</keyword>
<dbReference type="GO" id="GO:0006629">
    <property type="term" value="P:lipid metabolic process"/>
    <property type="evidence" value="ECO:0007669"/>
    <property type="project" value="InterPro"/>
</dbReference>
<dbReference type="AlphaFoldDB" id="A0A6J1FDN5"/>
<reference evidence="5" key="1">
    <citation type="submission" date="2025-08" db="UniProtKB">
        <authorList>
            <consortium name="RefSeq"/>
        </authorList>
    </citation>
    <scope>IDENTIFICATION</scope>
    <source>
        <tissue evidence="5">Young leaves</tissue>
    </source>
</reference>
<dbReference type="CDD" id="cd00519">
    <property type="entry name" value="Lipase_3"/>
    <property type="match status" value="1"/>
</dbReference>
<feature type="domain" description="Fungal lipase-type" evidence="3">
    <location>
        <begin position="197"/>
        <end position="354"/>
    </location>
</feature>
<keyword evidence="2" id="KW-0472">Membrane</keyword>
<evidence type="ECO:0000256" key="1">
    <source>
        <dbReference type="ARBA" id="ARBA00022801"/>
    </source>
</evidence>
<name>A0A6J1FDN5_CUCMO</name>
<dbReference type="Proteomes" id="UP000504609">
    <property type="component" value="Unplaced"/>
</dbReference>
<dbReference type="PANTHER" id="PTHR46086:SF4">
    <property type="entry name" value="ALPHA_BETA-HYDROLASES SUPERFAMILY PROTEIN"/>
    <property type="match status" value="1"/>
</dbReference>
<dbReference type="InterPro" id="IPR029058">
    <property type="entry name" value="AB_hydrolase_fold"/>
</dbReference>